<dbReference type="GO" id="GO:0016020">
    <property type="term" value="C:membrane"/>
    <property type="evidence" value="ECO:0007669"/>
    <property type="project" value="UniProtKB-SubCell"/>
</dbReference>
<evidence type="ECO:0000256" key="5">
    <source>
        <dbReference type="ARBA" id="ARBA00038359"/>
    </source>
</evidence>
<evidence type="ECO:0000256" key="2">
    <source>
        <dbReference type="ARBA" id="ARBA00022692"/>
    </source>
</evidence>
<keyword evidence="3 7" id="KW-1133">Transmembrane helix</keyword>
<evidence type="ECO:0000256" key="1">
    <source>
        <dbReference type="ARBA" id="ARBA00004141"/>
    </source>
</evidence>
<gene>
    <name evidence="9" type="ORF">UCRPC4_g04160</name>
</gene>
<comment type="similarity">
    <text evidence="5">Belongs to the SAT4 family.</text>
</comment>
<evidence type="ECO:0000256" key="7">
    <source>
        <dbReference type="SAM" id="Phobius"/>
    </source>
</evidence>
<feature type="region of interest" description="Disordered" evidence="6">
    <location>
        <begin position="160"/>
        <end position="191"/>
    </location>
</feature>
<reference evidence="9 10" key="1">
    <citation type="submission" date="2015-05" db="EMBL/GenBank/DDBJ databases">
        <title>Distinctive expansion of gene families associated with plant cell wall degradation and secondary metabolism in the genomes of grapevine trunk pathogens.</title>
        <authorList>
            <person name="Lawrence D.P."/>
            <person name="Travadon R."/>
            <person name="Rolshausen P.E."/>
            <person name="Baumgartner K."/>
        </authorList>
    </citation>
    <scope>NUCLEOTIDE SEQUENCE [LARGE SCALE GENOMIC DNA]</scope>
    <source>
        <strain evidence="9">UCRPC4</strain>
    </source>
</reference>
<dbReference type="EMBL" id="LCWF01000095">
    <property type="protein sequence ID" value="KKY20693.1"/>
    <property type="molecule type" value="Genomic_DNA"/>
</dbReference>
<evidence type="ECO:0000313" key="10">
    <source>
        <dbReference type="Proteomes" id="UP000053317"/>
    </source>
</evidence>
<feature type="domain" description="Rhodopsin" evidence="8">
    <location>
        <begin position="2"/>
        <end position="117"/>
    </location>
</feature>
<comment type="caution">
    <text evidence="9">The sequence shown here is derived from an EMBL/GenBank/DDBJ whole genome shotgun (WGS) entry which is preliminary data.</text>
</comment>
<sequence length="234" mass="25085">MHKFWQINPNPGNLCQPTKSKVYVLVTVVLNIITDIYLLSIPLPLLWKVNISLRKKLTLMLLFSGAAFVIMASLIRAVVILTAGPNGAVSGSRWACRETFVSIVVSNLPIIQPLIRKAADKIGLSAMFSSSGRPSQSHPLGSKDAHSGFELRRKAAHPLSLTSKAKGTGTAWGSDEHILGEGQNGQPMTSKDIAVVQEISIQSEAGDTNNAGYQAGAQRDWAFGGGHTSQARKS</sequence>
<keyword evidence="2 7" id="KW-0812">Transmembrane</keyword>
<evidence type="ECO:0000313" key="9">
    <source>
        <dbReference type="EMBL" id="KKY20693.1"/>
    </source>
</evidence>
<comment type="subcellular location">
    <subcellularLocation>
        <location evidence="1">Membrane</location>
        <topology evidence="1">Multi-pass membrane protein</topology>
    </subcellularLocation>
</comment>
<organism evidence="9 10">
    <name type="scientific">Phaeomoniella chlamydospora</name>
    <name type="common">Phaeoacremonium chlamydosporum</name>
    <dbReference type="NCBI Taxonomy" id="158046"/>
    <lineage>
        <taxon>Eukaryota</taxon>
        <taxon>Fungi</taxon>
        <taxon>Dikarya</taxon>
        <taxon>Ascomycota</taxon>
        <taxon>Pezizomycotina</taxon>
        <taxon>Eurotiomycetes</taxon>
        <taxon>Chaetothyriomycetidae</taxon>
        <taxon>Phaeomoniellales</taxon>
        <taxon>Phaeomoniellaceae</taxon>
        <taxon>Phaeomoniella</taxon>
    </lineage>
</organism>
<protein>
    <recommendedName>
        <fullName evidence="8">Rhodopsin domain-containing protein</fullName>
    </recommendedName>
</protein>
<evidence type="ECO:0000256" key="4">
    <source>
        <dbReference type="ARBA" id="ARBA00023136"/>
    </source>
</evidence>
<keyword evidence="10" id="KW-1185">Reference proteome</keyword>
<feature type="transmembrane region" description="Helical" evidence="7">
    <location>
        <begin position="59"/>
        <end position="83"/>
    </location>
</feature>
<feature type="region of interest" description="Disordered" evidence="6">
    <location>
        <begin position="207"/>
        <end position="234"/>
    </location>
</feature>
<keyword evidence="4 7" id="KW-0472">Membrane</keyword>
<dbReference type="AlphaFoldDB" id="A0A0G2GAM2"/>
<proteinExistence type="inferred from homology"/>
<evidence type="ECO:0000256" key="6">
    <source>
        <dbReference type="SAM" id="MobiDB-lite"/>
    </source>
</evidence>
<name>A0A0G2GAM2_PHACM</name>
<dbReference type="InterPro" id="IPR049326">
    <property type="entry name" value="Rhodopsin_dom_fungi"/>
</dbReference>
<accession>A0A0G2GAM2</accession>
<evidence type="ECO:0000256" key="3">
    <source>
        <dbReference type="ARBA" id="ARBA00022989"/>
    </source>
</evidence>
<reference evidence="9 10" key="2">
    <citation type="submission" date="2015-05" db="EMBL/GenBank/DDBJ databases">
        <authorList>
            <person name="Morales-Cruz A."/>
            <person name="Amrine K.C."/>
            <person name="Cantu D."/>
        </authorList>
    </citation>
    <scope>NUCLEOTIDE SEQUENCE [LARGE SCALE GENOMIC DNA]</scope>
    <source>
        <strain evidence="9">UCRPC4</strain>
    </source>
</reference>
<dbReference type="PANTHER" id="PTHR33048:SF2">
    <property type="entry name" value="SRPK"/>
    <property type="match status" value="1"/>
</dbReference>
<dbReference type="Pfam" id="PF20684">
    <property type="entry name" value="Fung_rhodopsin"/>
    <property type="match status" value="1"/>
</dbReference>
<dbReference type="InterPro" id="IPR052337">
    <property type="entry name" value="SAT4-like"/>
</dbReference>
<dbReference type="PANTHER" id="PTHR33048">
    <property type="entry name" value="PTH11-LIKE INTEGRAL MEMBRANE PROTEIN (AFU_ORTHOLOGUE AFUA_5G11245)"/>
    <property type="match status" value="1"/>
</dbReference>
<dbReference type="OrthoDB" id="2988756at2759"/>
<feature type="transmembrane region" description="Helical" evidence="7">
    <location>
        <begin position="22"/>
        <end position="47"/>
    </location>
</feature>
<dbReference type="Proteomes" id="UP000053317">
    <property type="component" value="Unassembled WGS sequence"/>
</dbReference>
<evidence type="ECO:0000259" key="8">
    <source>
        <dbReference type="Pfam" id="PF20684"/>
    </source>
</evidence>